<sequence>MEFGALTDVAFPPPLGVTFKVGFLDMKWSSHFTAEYFNILSSDFYLEPSALLDVSGRGTMKGSWSHNVKGAGLVMLLWRTASNGQVGGPTYGSLYEPVHGGSQGGQSSTGVLDPEGVEFQESK</sequence>
<keyword evidence="3" id="KW-1185">Reference proteome</keyword>
<feature type="region of interest" description="Disordered" evidence="1">
    <location>
        <begin position="94"/>
        <end position="123"/>
    </location>
</feature>
<accession>A0A2G8JC92</accession>
<name>A0A2G8JC92_STIJA</name>
<dbReference type="OrthoDB" id="5965221at2759"/>
<comment type="caution">
    <text evidence="2">The sequence shown here is derived from an EMBL/GenBank/DDBJ whole genome shotgun (WGS) entry which is preliminary data.</text>
</comment>
<reference evidence="2 3" key="1">
    <citation type="journal article" date="2017" name="PLoS Biol.">
        <title>The sea cucumber genome provides insights into morphological evolution and visceral regeneration.</title>
        <authorList>
            <person name="Zhang X."/>
            <person name="Sun L."/>
            <person name="Yuan J."/>
            <person name="Sun Y."/>
            <person name="Gao Y."/>
            <person name="Zhang L."/>
            <person name="Li S."/>
            <person name="Dai H."/>
            <person name="Hamel J.F."/>
            <person name="Liu C."/>
            <person name="Yu Y."/>
            <person name="Liu S."/>
            <person name="Lin W."/>
            <person name="Guo K."/>
            <person name="Jin S."/>
            <person name="Xu P."/>
            <person name="Storey K.B."/>
            <person name="Huan P."/>
            <person name="Zhang T."/>
            <person name="Zhou Y."/>
            <person name="Zhang J."/>
            <person name="Lin C."/>
            <person name="Li X."/>
            <person name="Xing L."/>
            <person name="Huo D."/>
            <person name="Sun M."/>
            <person name="Wang L."/>
            <person name="Mercier A."/>
            <person name="Li F."/>
            <person name="Yang H."/>
            <person name="Xiang J."/>
        </authorList>
    </citation>
    <scope>NUCLEOTIDE SEQUENCE [LARGE SCALE GENOMIC DNA]</scope>
    <source>
        <strain evidence="2">Shaxun</strain>
        <tissue evidence="2">Muscle</tissue>
    </source>
</reference>
<dbReference type="Proteomes" id="UP000230750">
    <property type="component" value="Unassembled WGS sequence"/>
</dbReference>
<evidence type="ECO:0000313" key="3">
    <source>
        <dbReference type="Proteomes" id="UP000230750"/>
    </source>
</evidence>
<gene>
    <name evidence="2" type="ORF">BSL78_29833</name>
</gene>
<evidence type="ECO:0000256" key="1">
    <source>
        <dbReference type="SAM" id="MobiDB-lite"/>
    </source>
</evidence>
<evidence type="ECO:0000313" key="2">
    <source>
        <dbReference type="EMBL" id="PIK33360.1"/>
    </source>
</evidence>
<protein>
    <submittedName>
        <fullName evidence="2">Uncharacterized protein</fullName>
    </submittedName>
</protein>
<dbReference type="EMBL" id="MRZV01002606">
    <property type="protein sequence ID" value="PIK33360.1"/>
    <property type="molecule type" value="Genomic_DNA"/>
</dbReference>
<organism evidence="2 3">
    <name type="scientific">Stichopus japonicus</name>
    <name type="common">Sea cucumber</name>
    <dbReference type="NCBI Taxonomy" id="307972"/>
    <lineage>
        <taxon>Eukaryota</taxon>
        <taxon>Metazoa</taxon>
        <taxon>Echinodermata</taxon>
        <taxon>Eleutherozoa</taxon>
        <taxon>Echinozoa</taxon>
        <taxon>Holothuroidea</taxon>
        <taxon>Aspidochirotacea</taxon>
        <taxon>Aspidochirotida</taxon>
        <taxon>Stichopodidae</taxon>
        <taxon>Apostichopus</taxon>
    </lineage>
</organism>
<dbReference type="AlphaFoldDB" id="A0A2G8JC92"/>
<proteinExistence type="predicted"/>